<comment type="caution">
    <text evidence="1">The sequence shown here is derived from an EMBL/GenBank/DDBJ whole genome shotgun (WGS) entry which is preliminary data.</text>
</comment>
<evidence type="ECO:0000313" key="2">
    <source>
        <dbReference type="Proteomes" id="UP001499854"/>
    </source>
</evidence>
<sequence length="166" mass="18463">MLFLDVDGPLNPFAIHLEALPAEYQVHEMRPDLWADPMLQPLRVCLNPAHGARLLALPAELVWATSWEHDANSWIAPRLGLPELPVVGWPEDLNAHAPADLCWKTPTLLEYAAGRPFAFIDDDITDADRLYAEARCEAPMLFHHVDPAKGLTDADFAVLAEWLGAL</sequence>
<gene>
    <name evidence="1" type="ORF">GCM10009838_78220</name>
</gene>
<dbReference type="Pfam" id="PF18143">
    <property type="entry name" value="HAD_SAK_2"/>
    <property type="match status" value="1"/>
</dbReference>
<evidence type="ECO:0000313" key="1">
    <source>
        <dbReference type="EMBL" id="GAA2000934.1"/>
    </source>
</evidence>
<protein>
    <recommendedName>
        <fullName evidence="3">Secreted protein</fullName>
    </recommendedName>
</protein>
<dbReference type="Proteomes" id="UP001499854">
    <property type="component" value="Unassembled WGS sequence"/>
</dbReference>
<accession>A0ABN2T7K7</accession>
<dbReference type="EMBL" id="BAAAQM010000070">
    <property type="protein sequence ID" value="GAA2000934.1"/>
    <property type="molecule type" value="Genomic_DNA"/>
</dbReference>
<evidence type="ECO:0008006" key="3">
    <source>
        <dbReference type="Google" id="ProtNLM"/>
    </source>
</evidence>
<organism evidence="1 2">
    <name type="scientific">Catenulispora subtropica</name>
    <dbReference type="NCBI Taxonomy" id="450798"/>
    <lineage>
        <taxon>Bacteria</taxon>
        <taxon>Bacillati</taxon>
        <taxon>Actinomycetota</taxon>
        <taxon>Actinomycetes</taxon>
        <taxon>Catenulisporales</taxon>
        <taxon>Catenulisporaceae</taxon>
        <taxon>Catenulispora</taxon>
    </lineage>
</organism>
<keyword evidence="2" id="KW-1185">Reference proteome</keyword>
<proteinExistence type="predicted"/>
<reference evidence="1 2" key="1">
    <citation type="journal article" date="2019" name="Int. J. Syst. Evol. Microbiol.">
        <title>The Global Catalogue of Microorganisms (GCM) 10K type strain sequencing project: providing services to taxonomists for standard genome sequencing and annotation.</title>
        <authorList>
            <consortium name="The Broad Institute Genomics Platform"/>
            <consortium name="The Broad Institute Genome Sequencing Center for Infectious Disease"/>
            <person name="Wu L."/>
            <person name="Ma J."/>
        </authorList>
    </citation>
    <scope>NUCLEOTIDE SEQUENCE [LARGE SCALE GENOMIC DNA]</scope>
    <source>
        <strain evidence="1 2">JCM 16013</strain>
    </source>
</reference>
<name>A0ABN2T7K7_9ACTN</name>